<dbReference type="PANTHER" id="PTHR43861">
    <property type="entry name" value="TRANS-ACONITATE 2-METHYLTRANSFERASE-RELATED"/>
    <property type="match status" value="1"/>
</dbReference>
<accession>A0A7L9QBZ4</accession>
<dbReference type="InterPro" id="IPR029063">
    <property type="entry name" value="SAM-dependent_MTases_sf"/>
</dbReference>
<dbReference type="GO" id="GO:0032259">
    <property type="term" value="P:methylation"/>
    <property type="evidence" value="ECO:0007669"/>
    <property type="project" value="UniProtKB-KW"/>
</dbReference>
<dbReference type="PANTHER" id="PTHR43861:SF3">
    <property type="entry name" value="PUTATIVE (AFU_ORTHOLOGUE AFUA_2G14390)-RELATED"/>
    <property type="match status" value="1"/>
</dbReference>
<dbReference type="Pfam" id="PF13489">
    <property type="entry name" value="Methyltransf_23"/>
    <property type="match status" value="1"/>
</dbReference>
<proteinExistence type="predicted"/>
<evidence type="ECO:0000313" key="2">
    <source>
        <dbReference type="EMBL" id="QOL00443.1"/>
    </source>
</evidence>
<reference evidence="2" key="1">
    <citation type="submission" date="2020-09" db="EMBL/GenBank/DDBJ databases">
        <title>A new high-throughput screening method to detect antimicrobial volatiles from metagenomic clone libraries.</title>
        <authorList>
            <person name="Stocker F."/>
            <person name="Obermeier M."/>
            <person name="Resch K."/>
            <person name="Berg G."/>
            <person name="Mueller Bogota C.A."/>
        </authorList>
    </citation>
    <scope>NUCLEOTIDE SEQUENCE</scope>
</reference>
<organism evidence="2">
    <name type="scientific">uncultured organism</name>
    <dbReference type="NCBI Taxonomy" id="155900"/>
    <lineage>
        <taxon>unclassified sequences</taxon>
        <taxon>environmental samples</taxon>
    </lineage>
</organism>
<protein>
    <submittedName>
        <fullName evidence="2">Ubiquinone biosynthesis O-methyltransferase</fullName>
        <ecNumber evidence="2">2.1.1.222</ecNumber>
    </submittedName>
</protein>
<dbReference type="GO" id="GO:0102208">
    <property type="term" value="F:2-polyprenyl-6-hydroxyphenol methylase activity"/>
    <property type="evidence" value="ECO:0007669"/>
    <property type="project" value="UniProtKB-EC"/>
</dbReference>
<keyword evidence="2" id="KW-0830">Ubiquinone</keyword>
<dbReference type="EC" id="2.1.1.222" evidence="2"/>
<dbReference type="CDD" id="cd02440">
    <property type="entry name" value="AdoMet_MTases"/>
    <property type="match status" value="1"/>
</dbReference>
<dbReference type="AlphaFoldDB" id="A0A7L9QBZ4"/>
<keyword evidence="2" id="KW-0489">Methyltransferase</keyword>
<evidence type="ECO:0000256" key="1">
    <source>
        <dbReference type="ARBA" id="ARBA00022679"/>
    </source>
</evidence>
<dbReference type="Gene3D" id="3.40.50.150">
    <property type="entry name" value="Vaccinia Virus protein VP39"/>
    <property type="match status" value="1"/>
</dbReference>
<keyword evidence="1 2" id="KW-0808">Transferase</keyword>
<sequence>MIGDTVFAHSYSPVEFQAIDRCRLCAAPASAGRNILDRVPDLDTGDDRFALVECRTCGLVTTSPIPTAETIHYLYEDSASSDYELPQPGLIGRLKDAFAERTIRSIVTGCRGFVPREVLDFGTGGGRYAAACARVWKDANVTGVDFAPVPPRGSYYAVSDRLSYRPYAEVKEAGHVFDLILARHVLEHLHDPIAAIKEWLELLAPGGILYLEVPNRRSRTATLLGKRWPLLYVPKHLSHFDSASLDRTVRAAGSQAAIGRTEIPMMGNVVALLLGQSRYDPRFRILGLGLHWFQILFERSAAQGTCLTATIIKAS</sequence>
<dbReference type="EMBL" id="MW000469">
    <property type="protein sequence ID" value="QOL00443.1"/>
    <property type="molecule type" value="Genomic_DNA"/>
</dbReference>
<name>A0A7L9QBZ4_9ZZZZ</name>
<gene>
    <name evidence="2" type="primary">ubiG</name>
</gene>
<dbReference type="SUPFAM" id="SSF53335">
    <property type="entry name" value="S-adenosyl-L-methionine-dependent methyltransferases"/>
    <property type="match status" value="1"/>
</dbReference>